<dbReference type="InterPro" id="IPR024169">
    <property type="entry name" value="SP_NH2Trfase/AEP_transaminase"/>
</dbReference>
<dbReference type="GO" id="GO:0004760">
    <property type="term" value="F:L-serine-pyruvate transaminase activity"/>
    <property type="evidence" value="ECO:0007669"/>
    <property type="project" value="TreeGrafter"/>
</dbReference>
<proteinExistence type="inferred from homology"/>
<dbReference type="Proteomes" id="UP000001882">
    <property type="component" value="Chromosome"/>
</dbReference>
<comment type="cofactor">
    <cofactor evidence="1 7">
        <name>pyridoxal 5'-phosphate</name>
        <dbReference type="ChEBI" id="CHEBI:597326"/>
    </cofactor>
</comment>
<dbReference type="eggNOG" id="arCOG00082">
    <property type="taxonomic scope" value="Archaea"/>
</dbReference>
<dbReference type="GeneID" id="8683092"/>
<dbReference type="InParanoid" id="D1YYK5"/>
<organism evidence="9 10">
    <name type="scientific">Methanocella paludicola (strain DSM 17711 / JCM 13418 / NBRC 101707 / SANAE)</name>
    <dbReference type="NCBI Taxonomy" id="304371"/>
    <lineage>
        <taxon>Archaea</taxon>
        <taxon>Methanobacteriati</taxon>
        <taxon>Methanobacteriota</taxon>
        <taxon>Stenosarchaea group</taxon>
        <taxon>Methanomicrobia</taxon>
        <taxon>Methanocellales</taxon>
        <taxon>Methanocellaceae</taxon>
        <taxon>Methanocella</taxon>
    </lineage>
</organism>
<comment type="similarity">
    <text evidence="2 6">Belongs to the class-V pyridoxal-phosphate-dependent aminotransferase family.</text>
</comment>
<dbReference type="FunCoup" id="D1YYK5">
    <property type="interactions" value="68"/>
</dbReference>
<evidence type="ECO:0000256" key="3">
    <source>
        <dbReference type="ARBA" id="ARBA00022576"/>
    </source>
</evidence>
<feature type="domain" description="Aminotransferase class V" evidence="8">
    <location>
        <begin position="25"/>
        <end position="326"/>
    </location>
</feature>
<dbReference type="FunFam" id="3.40.640.10:FF:000027">
    <property type="entry name" value="Serine--pyruvate aminotransferase, mitochondrial"/>
    <property type="match status" value="1"/>
</dbReference>
<reference evidence="9 10" key="1">
    <citation type="journal article" date="2007" name="Appl. Environ. Microbiol.">
        <title>Isolation of key methanogens for global methane emission from rice paddy fields: a novel isolate affiliated with the clone cluster rice cluster I.</title>
        <authorList>
            <person name="Sakai S."/>
            <person name="Imachi H."/>
            <person name="Sekiguchi Y."/>
            <person name="Ohashi A."/>
            <person name="Harada H."/>
            <person name="Kamagata Y."/>
        </authorList>
    </citation>
    <scope>NUCLEOTIDE SEQUENCE [LARGE SCALE GENOMIC DNA]</scope>
    <source>
        <strain evidence="10">DSM 17711 / JCM 13418 / NBRC 101707 / SANAE</strain>
    </source>
</reference>
<evidence type="ECO:0000313" key="10">
    <source>
        <dbReference type="Proteomes" id="UP000001882"/>
    </source>
</evidence>
<evidence type="ECO:0000256" key="1">
    <source>
        <dbReference type="ARBA" id="ARBA00001933"/>
    </source>
</evidence>
<dbReference type="PANTHER" id="PTHR21152:SF24">
    <property type="entry name" value="ALANINE--GLYOXYLATE AMINOTRANSFERASE 1"/>
    <property type="match status" value="1"/>
</dbReference>
<dbReference type="Gene3D" id="3.90.1150.10">
    <property type="entry name" value="Aspartate Aminotransferase, domain 1"/>
    <property type="match status" value="1"/>
</dbReference>
<keyword evidence="3 9" id="KW-0032">Aminotransferase</keyword>
<dbReference type="SUPFAM" id="SSF53383">
    <property type="entry name" value="PLP-dependent transferases"/>
    <property type="match status" value="1"/>
</dbReference>
<protein>
    <submittedName>
        <fullName evidence="9">Aspartate aminotransferase</fullName>
    </submittedName>
</protein>
<evidence type="ECO:0000256" key="4">
    <source>
        <dbReference type="ARBA" id="ARBA00022679"/>
    </source>
</evidence>
<dbReference type="Gene3D" id="3.40.640.10">
    <property type="entry name" value="Type I PLP-dependent aspartate aminotransferase-like (Major domain)"/>
    <property type="match status" value="1"/>
</dbReference>
<gene>
    <name evidence="9" type="primary">aspC-2</name>
    <name evidence="9" type="ordered locus">MCP_1455</name>
</gene>
<accession>D1YYK5</accession>
<dbReference type="PROSITE" id="PS00595">
    <property type="entry name" value="AA_TRANSFER_CLASS_5"/>
    <property type="match status" value="1"/>
</dbReference>
<dbReference type="InterPro" id="IPR015421">
    <property type="entry name" value="PyrdxlP-dep_Trfase_major"/>
</dbReference>
<dbReference type="OrthoDB" id="35685at2157"/>
<evidence type="ECO:0000256" key="6">
    <source>
        <dbReference type="RuleBase" id="RU004075"/>
    </source>
</evidence>
<dbReference type="PIRSF" id="PIRSF000524">
    <property type="entry name" value="SPT"/>
    <property type="match status" value="1"/>
</dbReference>
<dbReference type="KEGG" id="mpd:MCP_1455"/>
<evidence type="ECO:0000256" key="2">
    <source>
        <dbReference type="ARBA" id="ARBA00009236"/>
    </source>
</evidence>
<dbReference type="GO" id="GO:0008453">
    <property type="term" value="F:alanine-glyoxylate transaminase activity"/>
    <property type="evidence" value="ECO:0007669"/>
    <property type="project" value="TreeGrafter"/>
</dbReference>
<evidence type="ECO:0000256" key="5">
    <source>
        <dbReference type="ARBA" id="ARBA00022898"/>
    </source>
</evidence>
<dbReference type="AlphaFoldDB" id="D1YYK5"/>
<dbReference type="GO" id="GO:0019265">
    <property type="term" value="P:glycine biosynthetic process, by transamination of glyoxylate"/>
    <property type="evidence" value="ECO:0007669"/>
    <property type="project" value="TreeGrafter"/>
</dbReference>
<dbReference type="InterPro" id="IPR000192">
    <property type="entry name" value="Aminotrans_V_dom"/>
</dbReference>
<dbReference type="InterPro" id="IPR015424">
    <property type="entry name" value="PyrdxlP-dep_Trfase"/>
</dbReference>
<evidence type="ECO:0000313" key="9">
    <source>
        <dbReference type="EMBL" id="BAI61527.1"/>
    </source>
</evidence>
<evidence type="ECO:0000259" key="8">
    <source>
        <dbReference type="Pfam" id="PF00266"/>
    </source>
</evidence>
<dbReference type="InterPro" id="IPR020578">
    <property type="entry name" value="Aminotrans_V_PyrdxlP_BS"/>
</dbReference>
<dbReference type="PANTHER" id="PTHR21152">
    <property type="entry name" value="AMINOTRANSFERASE CLASS V"/>
    <property type="match status" value="1"/>
</dbReference>
<dbReference type="Pfam" id="PF00266">
    <property type="entry name" value="Aminotran_5"/>
    <property type="match status" value="1"/>
</dbReference>
<keyword evidence="4" id="KW-0808">Transferase</keyword>
<reference evidence="10" key="3">
    <citation type="journal article" date="2011" name="PLoS ONE">
        <title>Genome sequence of a mesophilic hydrogenotrophic methanogen Methanocella paludicola, the first cultivated representative of the order Methanocellales.</title>
        <authorList>
            <person name="Sakai S."/>
            <person name="Takaki Y."/>
            <person name="Shimamura S."/>
            <person name="Sekine M."/>
            <person name="Tajima T."/>
            <person name="Kosugi H."/>
            <person name="Ichikawa N."/>
            <person name="Tasumi E."/>
            <person name="Hiraki A.T."/>
            <person name="Shimizu A."/>
            <person name="Kato Y."/>
            <person name="Nishiko R."/>
            <person name="Mori K."/>
            <person name="Fujita N."/>
            <person name="Imachi H."/>
            <person name="Takai K."/>
        </authorList>
    </citation>
    <scope>NUCLEOTIDE SEQUENCE [LARGE SCALE GENOMIC DNA]</scope>
    <source>
        <strain evidence="10">DSM 17711 / JCM 13418 / NBRC 101707 / SANAE</strain>
    </source>
</reference>
<keyword evidence="5" id="KW-0663">Pyridoxal phosphate</keyword>
<reference evidence="9 10" key="2">
    <citation type="journal article" date="2008" name="Int. J. Syst. Evol. Microbiol.">
        <title>Methanocella paludicola gen. nov., sp. nov., a methane-producing archaeon, the first isolate of the lineage 'Rice Cluster I', and proposal of the new archaeal order Methanocellales ord. nov.</title>
        <authorList>
            <person name="Sakai S."/>
            <person name="Imachi H."/>
            <person name="Hanada S."/>
            <person name="Ohashi A."/>
            <person name="Harada H."/>
            <person name="Kamagata Y."/>
        </authorList>
    </citation>
    <scope>NUCLEOTIDE SEQUENCE [LARGE SCALE GENOMIC DNA]</scope>
    <source>
        <strain evidence="10">DSM 17711 / JCM 13418 / NBRC 101707 / SANAE</strain>
    </source>
</reference>
<dbReference type="STRING" id="304371.MCP_1455"/>
<sequence length="381" mass="41505">MANEPLLMIPGPVMLHPRVLQAMSKQMINHRDKAFSDMYDECRNALQYVLNTKNDTYVLTGSGSCAMEAAISNLVKGEKVVSIVNGKFGERFRDIAGRYGAVESLEFEWGNPIDLAKVEDALSKGAKAITMVHNETSAGVKNPAEEVGKLAKKYNALFVMDCITSAGGDLVEVDKWGIDIAVTGAQKCLGAPSGLSSVTVSKKAWDSMVKNPPYYMDLKKYKKSAEAERSETPYTPSVTLFYGMTEAMRMIKEETIEKRIARHRKGAEAIRSAAKALGLELYPVTDGKTVLSNTVTAIKLPAGVGDKDLRSPMKANDGVAIAGGQDRLKGKIFRIPSMNAFTEADLVRTFDSLEKTLISLKALDQGKKNAGVDAFRKVYNS</sequence>
<name>D1YYK5_METPS</name>
<dbReference type="PATRIC" id="fig|304371.9.peg.1492"/>
<dbReference type="InterPro" id="IPR015422">
    <property type="entry name" value="PyrdxlP-dep_Trfase_small"/>
</dbReference>
<keyword evidence="10" id="KW-1185">Reference proteome</keyword>
<dbReference type="EMBL" id="AP011532">
    <property type="protein sequence ID" value="BAI61527.1"/>
    <property type="molecule type" value="Genomic_DNA"/>
</dbReference>
<dbReference type="RefSeq" id="WP_012900206.1">
    <property type="nucleotide sequence ID" value="NC_013665.1"/>
</dbReference>
<evidence type="ECO:0000256" key="7">
    <source>
        <dbReference type="RuleBase" id="RU004504"/>
    </source>
</evidence>